<accession>A0ABN8PHQ5</accession>
<feature type="region of interest" description="Disordered" evidence="2">
    <location>
        <begin position="439"/>
        <end position="547"/>
    </location>
</feature>
<evidence type="ECO:0000256" key="1">
    <source>
        <dbReference type="SAM" id="Coils"/>
    </source>
</evidence>
<dbReference type="Pfam" id="PF04388">
    <property type="entry name" value="Hamartin"/>
    <property type="match status" value="1"/>
</dbReference>
<feature type="region of interest" description="Disordered" evidence="2">
    <location>
        <begin position="396"/>
        <end position="425"/>
    </location>
</feature>
<feature type="coiled-coil region" evidence="1">
    <location>
        <begin position="824"/>
        <end position="942"/>
    </location>
</feature>
<evidence type="ECO:0000313" key="4">
    <source>
        <dbReference type="Proteomes" id="UP001159427"/>
    </source>
</evidence>
<feature type="compositionally biased region" description="Basic and acidic residues" evidence="2">
    <location>
        <begin position="526"/>
        <end position="537"/>
    </location>
</feature>
<keyword evidence="4" id="KW-1185">Reference proteome</keyword>
<evidence type="ECO:0000256" key="2">
    <source>
        <dbReference type="SAM" id="MobiDB-lite"/>
    </source>
</evidence>
<feature type="compositionally biased region" description="Low complexity" evidence="2">
    <location>
        <begin position="368"/>
        <end position="381"/>
    </location>
</feature>
<reference evidence="3 4" key="1">
    <citation type="submission" date="2022-05" db="EMBL/GenBank/DDBJ databases">
        <authorList>
            <consortium name="Genoscope - CEA"/>
            <person name="William W."/>
        </authorList>
    </citation>
    <scope>NUCLEOTIDE SEQUENCE [LARGE SCALE GENOMIC DNA]</scope>
</reference>
<evidence type="ECO:0000313" key="3">
    <source>
        <dbReference type="EMBL" id="CAH3143984.1"/>
    </source>
</evidence>
<feature type="compositionally biased region" description="Low complexity" evidence="2">
    <location>
        <begin position="511"/>
        <end position="523"/>
    </location>
</feature>
<evidence type="ECO:0008006" key="5">
    <source>
        <dbReference type="Google" id="ProtNLM"/>
    </source>
</evidence>
<comment type="caution">
    <text evidence="3">The sequence shown here is derived from an EMBL/GenBank/DDBJ whole genome shotgun (WGS) entry which is preliminary data.</text>
</comment>
<dbReference type="PANTHER" id="PTHR15154:SF2">
    <property type="entry name" value="HAMARTIN"/>
    <property type="match status" value="1"/>
</dbReference>
<feature type="compositionally biased region" description="Low complexity" evidence="2">
    <location>
        <begin position="300"/>
        <end position="311"/>
    </location>
</feature>
<feature type="coiled-coil region" evidence="1">
    <location>
        <begin position="988"/>
        <end position="1015"/>
    </location>
</feature>
<feature type="compositionally biased region" description="Basic and acidic residues" evidence="2">
    <location>
        <begin position="471"/>
        <end position="508"/>
    </location>
</feature>
<feature type="region of interest" description="Disordered" evidence="2">
    <location>
        <begin position="604"/>
        <end position="668"/>
    </location>
</feature>
<dbReference type="PANTHER" id="PTHR15154">
    <property type="entry name" value="HAMARTIN"/>
    <property type="match status" value="1"/>
</dbReference>
<dbReference type="Proteomes" id="UP001159427">
    <property type="component" value="Unassembled WGS sequence"/>
</dbReference>
<organism evidence="3 4">
    <name type="scientific">Porites evermanni</name>
    <dbReference type="NCBI Taxonomy" id="104178"/>
    <lineage>
        <taxon>Eukaryota</taxon>
        <taxon>Metazoa</taxon>
        <taxon>Cnidaria</taxon>
        <taxon>Anthozoa</taxon>
        <taxon>Hexacorallia</taxon>
        <taxon>Scleractinia</taxon>
        <taxon>Fungiina</taxon>
        <taxon>Poritidae</taxon>
        <taxon>Porites</taxon>
    </lineage>
</organism>
<feature type="compositionally biased region" description="Polar residues" evidence="2">
    <location>
        <begin position="452"/>
        <end position="469"/>
    </location>
</feature>
<feature type="compositionally biased region" description="Polar residues" evidence="2">
    <location>
        <begin position="326"/>
        <end position="346"/>
    </location>
</feature>
<feature type="region of interest" description="Disordered" evidence="2">
    <location>
        <begin position="299"/>
        <end position="346"/>
    </location>
</feature>
<sequence length="1085" mass="121494">MTSTPESSSVPSQGDLFSLLDADNKHTVEETKALIHENLHSSRDPGLLNSMVEFYLKTRSQACLQILSGIHEARAQALFEIMNECLKQKHTRLDTLTLSGHIVRKQPSWLYKIIKTPFFETLLKVMKADNDVVVLTSGILTITTLLPLVPASIGHCLQDLFDIFTRLSSFRARRQGNAPEVYLLYLHVAVYMFFHRLYAMYPNNFLAYLRALCNEPSKWNIFQNTIKPMLEHVRLHPCVITETAHTETEKHRWRQKEPHDIVIECMKVSLDPIDRIQEKGTFLLSSSSRHSLQELLADKSSSSNFTASSESQGQETVRSRERRMSDSATQTGKSLQSGDSGIDSCNTPVILSDKIMTGWSPSEVCQLSTPPSSQMSPSTSNPDLWSSVNIHSHCSTPGATVTPEQSPTSSMSGDIGHQHGCSSSPSMFGSKVRAGVSVGMSSGRGTPVRGAKTSSHEGQLTNALSSALAQHSHESAAEALDEHQTSTPKDVAKREEGKRIETSVEEVPHGTFTISSSTSVSSTLEGHNKEIKDHHEIPNAGHLDSSKISPKEEYRDLSEHEFFPLELSEHKALESHQGNITTDWLPDSFTPVLTPVAGQSLDTVTLKNSPHVKDASLSTEPEESQHSAQQSGFDSDGLLHSKHHQDYDASTKGHESIEANKSETSFASDEISLDSSKFHGTVPHDATQNHHQSLADLIPSFPQLLPLFRGEQKCAVGSCMTHEDDASLSRPQQHLLSSAPSPVEILDSYLKTGSSLHYGELSRVPLVSHADTAWTHYGGEPPVDEVEIMRGQVKLLHNQLLFERHKCDLHAIRNRRLIGKTFKAVQHQEELLATKDQLRLQEDKMRELTDALNKQVEENRRFKSIASSWESHQRTELRNLLNENAQLKYKEKELLEKLEAQQKGFDTKQTEIHQLKARIFTLENELDRLKVQALEKEQLSKQVNQLVMELLIMGELNQQQKDTIQKLTLAEGQNPESSMHLHGCHRELGVAKQTLKKQKAELDALTSKLAEMETQISNKDFEIREMKKFTEGLKGTYAGKIQSLEEKYAAQRKVTQALESYILDLQAVDSARREKIERETMQPDP</sequence>
<protein>
    <recommendedName>
        <fullName evidence="5">Hamartin</fullName>
    </recommendedName>
</protein>
<gene>
    <name evidence="3" type="ORF">PEVE_00043027</name>
</gene>
<dbReference type="EMBL" id="CALNXI010000862">
    <property type="protein sequence ID" value="CAH3143984.1"/>
    <property type="molecule type" value="Genomic_DNA"/>
</dbReference>
<feature type="region of interest" description="Disordered" evidence="2">
    <location>
        <begin position="362"/>
        <end position="381"/>
    </location>
</feature>
<name>A0ABN8PHQ5_9CNID</name>
<feature type="compositionally biased region" description="Basic and acidic residues" evidence="2">
    <location>
        <begin position="644"/>
        <end position="661"/>
    </location>
</feature>
<dbReference type="InterPro" id="IPR007483">
    <property type="entry name" value="Hamartin"/>
</dbReference>
<proteinExistence type="predicted"/>
<keyword evidence="1" id="KW-0175">Coiled coil</keyword>
<feature type="compositionally biased region" description="Polar residues" evidence="2">
    <location>
        <begin position="396"/>
        <end position="412"/>
    </location>
</feature>